<reference evidence="7" key="1">
    <citation type="submission" date="2013-12" db="EMBL/GenBank/DDBJ databases">
        <authorList>
            <person name="Omoto C.K."/>
            <person name="Sibley D."/>
            <person name="Venepally P."/>
            <person name="Hadjithomas M."/>
            <person name="Karamycheva S."/>
            <person name="Brunk B."/>
            <person name="Roos D."/>
            <person name="Caler E."/>
            <person name="Lorenzi H."/>
        </authorList>
    </citation>
    <scope>NUCLEOTIDE SEQUENCE</scope>
</reference>
<organism evidence="7 8">
    <name type="scientific">Gregarina niphandrodes</name>
    <name type="common">Septate eugregarine</name>
    <dbReference type="NCBI Taxonomy" id="110365"/>
    <lineage>
        <taxon>Eukaryota</taxon>
        <taxon>Sar</taxon>
        <taxon>Alveolata</taxon>
        <taxon>Apicomplexa</taxon>
        <taxon>Conoidasida</taxon>
        <taxon>Gregarinasina</taxon>
        <taxon>Eugregarinorida</taxon>
        <taxon>Gregarinidae</taxon>
        <taxon>Gregarina</taxon>
    </lineage>
</organism>
<evidence type="ECO:0000256" key="3">
    <source>
        <dbReference type="ARBA" id="ARBA00022801"/>
    </source>
</evidence>
<keyword evidence="5" id="KW-0460">Magnesium</keyword>
<evidence type="ECO:0000256" key="1">
    <source>
        <dbReference type="ARBA" id="ARBA00005142"/>
    </source>
</evidence>
<proteinExistence type="inferred from homology"/>
<dbReference type="InterPro" id="IPR029054">
    <property type="entry name" value="dUTPase-like"/>
</dbReference>
<dbReference type="UniPathway" id="UPA00610">
    <property type="reaction ID" value="UER00666"/>
</dbReference>
<evidence type="ECO:0000259" key="6">
    <source>
        <dbReference type="Pfam" id="PF00692"/>
    </source>
</evidence>
<dbReference type="EMBL" id="AFNH02000422">
    <property type="protein sequence ID" value="EZG70486.1"/>
    <property type="molecule type" value="Genomic_DNA"/>
</dbReference>
<dbReference type="PANTHER" id="PTHR11241">
    <property type="entry name" value="DEOXYURIDINE 5'-TRIPHOSPHATE NUCLEOTIDOHYDROLASE"/>
    <property type="match status" value="1"/>
</dbReference>
<name>A0A023B8T6_GRENI</name>
<dbReference type="CDD" id="cd07557">
    <property type="entry name" value="trimeric_dUTPase"/>
    <property type="match status" value="1"/>
</dbReference>
<keyword evidence="5" id="KW-0479">Metal-binding</keyword>
<dbReference type="OMA" id="MHLKIMC"/>
<dbReference type="GeneID" id="22912059"/>
<dbReference type="AlphaFoldDB" id="A0A023B8T6"/>
<keyword evidence="4 5" id="KW-0546">Nucleotide metabolism</keyword>
<dbReference type="EC" id="3.6.1.23" evidence="5"/>
<dbReference type="InterPro" id="IPR008181">
    <property type="entry name" value="dUTPase"/>
</dbReference>
<accession>A0A023B8T6</accession>
<evidence type="ECO:0000256" key="4">
    <source>
        <dbReference type="ARBA" id="ARBA00023080"/>
    </source>
</evidence>
<dbReference type="GO" id="GO:0000287">
    <property type="term" value="F:magnesium ion binding"/>
    <property type="evidence" value="ECO:0007669"/>
    <property type="project" value="UniProtKB-UniRule"/>
</dbReference>
<gene>
    <name evidence="7" type="ORF">GNI_055610</name>
</gene>
<dbReference type="Proteomes" id="UP000019763">
    <property type="component" value="Unassembled WGS sequence"/>
</dbReference>
<comment type="pathway">
    <text evidence="1 5">Pyrimidine metabolism; dUMP biosynthesis; dUMP from dCTP (dUTP route): step 2/2.</text>
</comment>
<evidence type="ECO:0000313" key="8">
    <source>
        <dbReference type="Proteomes" id="UP000019763"/>
    </source>
</evidence>
<sequence length="151" mass="16359">MFLKIQGLNDGVKELYKNHPKPLPGDAGFDLYSPESITIKAGETKAVDLQIKASAHKDSQTAESIPYFIMPRSSISKTPLRLANSVGLIDAGYRGNLMALLDNIKDTDYTIEKGQRLLQAVAFDGSQISFELVEQLSTTVRGEGGIGSTGR</sequence>
<comment type="function">
    <text evidence="5">Involved in nucleotide metabolism via production of dUMP, the immediate precursor of thymidine nucleotides, and decreases the intracellular concentration of dUTP so that uracil cannot be incorporated into DNA.</text>
</comment>
<dbReference type="RefSeq" id="XP_011129937.1">
    <property type="nucleotide sequence ID" value="XM_011131635.1"/>
</dbReference>
<dbReference type="PANTHER" id="PTHR11241:SF0">
    <property type="entry name" value="DEOXYURIDINE 5'-TRIPHOSPHATE NUCLEOTIDOHYDROLASE"/>
    <property type="match status" value="1"/>
</dbReference>
<feature type="domain" description="dUTPase-like" evidence="6">
    <location>
        <begin position="23"/>
        <end position="150"/>
    </location>
</feature>
<keyword evidence="8" id="KW-1185">Reference proteome</keyword>
<comment type="catalytic activity">
    <reaction evidence="5">
        <text>dUTP + H2O = dUMP + diphosphate + H(+)</text>
        <dbReference type="Rhea" id="RHEA:10248"/>
        <dbReference type="ChEBI" id="CHEBI:15377"/>
        <dbReference type="ChEBI" id="CHEBI:15378"/>
        <dbReference type="ChEBI" id="CHEBI:33019"/>
        <dbReference type="ChEBI" id="CHEBI:61555"/>
        <dbReference type="ChEBI" id="CHEBI:246422"/>
        <dbReference type="EC" id="3.6.1.23"/>
    </reaction>
</comment>
<dbReference type="Gene3D" id="2.70.40.10">
    <property type="match status" value="1"/>
</dbReference>
<dbReference type="GO" id="GO:0006226">
    <property type="term" value="P:dUMP biosynthetic process"/>
    <property type="evidence" value="ECO:0007669"/>
    <property type="project" value="UniProtKB-UniRule"/>
</dbReference>
<evidence type="ECO:0000256" key="2">
    <source>
        <dbReference type="ARBA" id="ARBA00006581"/>
    </source>
</evidence>
<dbReference type="InterPro" id="IPR036157">
    <property type="entry name" value="dUTPase-like_sf"/>
</dbReference>
<dbReference type="InterPro" id="IPR033704">
    <property type="entry name" value="dUTPase_trimeric"/>
</dbReference>
<keyword evidence="3 5" id="KW-0378">Hydrolase</keyword>
<dbReference type="GO" id="GO:0004170">
    <property type="term" value="F:dUTP diphosphatase activity"/>
    <property type="evidence" value="ECO:0007669"/>
    <property type="project" value="UniProtKB-UniRule"/>
</dbReference>
<comment type="caution">
    <text evidence="7">The sequence shown here is derived from an EMBL/GenBank/DDBJ whole genome shotgun (WGS) entry which is preliminary data.</text>
</comment>
<dbReference type="eggNOG" id="KOG3370">
    <property type="taxonomic scope" value="Eukaryota"/>
</dbReference>
<protein>
    <recommendedName>
        <fullName evidence="5">Deoxyuridine 5'-triphosphate nucleotidohydrolase</fullName>
        <shortName evidence="5">dUTPase</shortName>
        <ecNumber evidence="5">3.6.1.23</ecNumber>
    </recommendedName>
    <alternativeName>
        <fullName evidence="5">dUTP pyrophosphatase</fullName>
    </alternativeName>
</protein>
<comment type="cofactor">
    <cofactor evidence="5">
        <name>Mg(2+)</name>
        <dbReference type="ChEBI" id="CHEBI:18420"/>
    </cofactor>
</comment>
<dbReference type="GO" id="GO:0046081">
    <property type="term" value="P:dUTP catabolic process"/>
    <property type="evidence" value="ECO:0007669"/>
    <property type="project" value="UniProtKB-UniRule"/>
</dbReference>
<dbReference type="VEuPathDB" id="CryptoDB:GNI_055610"/>
<comment type="similarity">
    <text evidence="2 5">Belongs to the dUTPase family.</text>
</comment>
<dbReference type="Pfam" id="PF00692">
    <property type="entry name" value="dUTPase"/>
    <property type="match status" value="1"/>
</dbReference>
<dbReference type="OrthoDB" id="419889at2759"/>
<evidence type="ECO:0000256" key="5">
    <source>
        <dbReference type="RuleBase" id="RU367024"/>
    </source>
</evidence>
<evidence type="ECO:0000313" key="7">
    <source>
        <dbReference type="EMBL" id="EZG70486.1"/>
    </source>
</evidence>
<dbReference type="SUPFAM" id="SSF51283">
    <property type="entry name" value="dUTPase-like"/>
    <property type="match status" value="1"/>
</dbReference>